<dbReference type="KEGG" id="pmrn:116956346"/>
<name>A0AAJ7UCF8_PETMA</name>
<dbReference type="Proteomes" id="UP001318040">
    <property type="component" value="Chromosome 64"/>
</dbReference>
<keyword evidence="2" id="KW-1185">Reference proteome</keyword>
<evidence type="ECO:0000313" key="2">
    <source>
        <dbReference type="Proteomes" id="UP001318040"/>
    </source>
</evidence>
<reference evidence="3" key="1">
    <citation type="submission" date="2025-08" db="UniProtKB">
        <authorList>
            <consortium name="RefSeq"/>
        </authorList>
    </citation>
    <scope>IDENTIFICATION</scope>
    <source>
        <tissue evidence="3">Sperm</tissue>
    </source>
</reference>
<sequence length="174" mass="19743">MISPPPQILMCKAWRRRRREERADGAMQGLMMGSWNTREVQTSTRSEGDIRAHLGSRRDVRARWTMLGNGMAAKGWRWSDERQATNPERGWTVAPGTAARHRRPPPSCGNVAALSWKGVVRLEKEASCHRCELTVRAPDLRHGALRFDSISRRGSRSTFTFLTEGKREGECATR</sequence>
<feature type="region of interest" description="Disordered" evidence="1">
    <location>
        <begin position="83"/>
        <end position="106"/>
    </location>
</feature>
<protein>
    <submittedName>
        <fullName evidence="3">Uncharacterized protein LOC116956346 isoform X1</fullName>
    </submittedName>
</protein>
<dbReference type="RefSeq" id="XP_032833815.1">
    <property type="nucleotide sequence ID" value="XM_032977924.1"/>
</dbReference>
<dbReference type="AlphaFoldDB" id="A0AAJ7UCF8"/>
<proteinExistence type="predicted"/>
<organism evidence="2 3">
    <name type="scientific">Petromyzon marinus</name>
    <name type="common">Sea lamprey</name>
    <dbReference type="NCBI Taxonomy" id="7757"/>
    <lineage>
        <taxon>Eukaryota</taxon>
        <taxon>Metazoa</taxon>
        <taxon>Chordata</taxon>
        <taxon>Craniata</taxon>
        <taxon>Vertebrata</taxon>
        <taxon>Cyclostomata</taxon>
        <taxon>Hyperoartia</taxon>
        <taxon>Petromyzontiformes</taxon>
        <taxon>Petromyzontidae</taxon>
        <taxon>Petromyzon</taxon>
    </lineage>
</organism>
<gene>
    <name evidence="3" type="primary">LOC116956346</name>
</gene>
<accession>A0AAJ7UCF8</accession>
<evidence type="ECO:0000313" key="3">
    <source>
        <dbReference type="RefSeq" id="XP_032833815.1"/>
    </source>
</evidence>
<evidence type="ECO:0000256" key="1">
    <source>
        <dbReference type="SAM" id="MobiDB-lite"/>
    </source>
</evidence>